<keyword evidence="3" id="KW-1185">Reference proteome</keyword>
<dbReference type="HOGENOM" id="CLU_1629774_0_0_1"/>
<accession>A2ZLD8</accession>
<dbReference type="AlphaFoldDB" id="A2ZLD8"/>
<evidence type="ECO:0000313" key="3">
    <source>
        <dbReference type="Proteomes" id="UP000007015"/>
    </source>
</evidence>
<protein>
    <submittedName>
        <fullName evidence="2">Uncharacterized protein</fullName>
    </submittedName>
</protein>
<reference evidence="2 3" key="1">
    <citation type="journal article" date="2005" name="PLoS Biol.">
        <title>The genomes of Oryza sativa: a history of duplications.</title>
        <authorList>
            <person name="Yu J."/>
            <person name="Wang J."/>
            <person name="Lin W."/>
            <person name="Li S."/>
            <person name="Li H."/>
            <person name="Zhou J."/>
            <person name="Ni P."/>
            <person name="Dong W."/>
            <person name="Hu S."/>
            <person name="Zeng C."/>
            <person name="Zhang J."/>
            <person name="Zhang Y."/>
            <person name="Li R."/>
            <person name="Xu Z."/>
            <person name="Li S."/>
            <person name="Li X."/>
            <person name="Zheng H."/>
            <person name="Cong L."/>
            <person name="Lin L."/>
            <person name="Yin J."/>
            <person name="Geng J."/>
            <person name="Li G."/>
            <person name="Shi J."/>
            <person name="Liu J."/>
            <person name="Lv H."/>
            <person name="Li J."/>
            <person name="Wang J."/>
            <person name="Deng Y."/>
            <person name="Ran L."/>
            <person name="Shi X."/>
            <person name="Wang X."/>
            <person name="Wu Q."/>
            <person name="Li C."/>
            <person name="Ren X."/>
            <person name="Wang J."/>
            <person name="Wang X."/>
            <person name="Li D."/>
            <person name="Liu D."/>
            <person name="Zhang X."/>
            <person name="Ji Z."/>
            <person name="Zhao W."/>
            <person name="Sun Y."/>
            <person name="Zhang Z."/>
            <person name="Bao J."/>
            <person name="Han Y."/>
            <person name="Dong L."/>
            <person name="Ji J."/>
            <person name="Chen P."/>
            <person name="Wu S."/>
            <person name="Liu J."/>
            <person name="Xiao Y."/>
            <person name="Bu D."/>
            <person name="Tan J."/>
            <person name="Yang L."/>
            <person name="Ye C."/>
            <person name="Zhang J."/>
            <person name="Xu J."/>
            <person name="Zhou Y."/>
            <person name="Yu Y."/>
            <person name="Zhang B."/>
            <person name="Zhuang S."/>
            <person name="Wei H."/>
            <person name="Liu B."/>
            <person name="Lei M."/>
            <person name="Yu H."/>
            <person name="Li Y."/>
            <person name="Xu H."/>
            <person name="Wei S."/>
            <person name="He X."/>
            <person name="Fang L."/>
            <person name="Zhang Z."/>
            <person name="Zhang Y."/>
            <person name="Huang X."/>
            <person name="Su Z."/>
            <person name="Tong W."/>
            <person name="Li J."/>
            <person name="Tong Z."/>
            <person name="Li S."/>
            <person name="Ye J."/>
            <person name="Wang L."/>
            <person name="Fang L."/>
            <person name="Lei T."/>
            <person name="Chen C."/>
            <person name="Chen H."/>
            <person name="Xu Z."/>
            <person name="Li H."/>
            <person name="Huang H."/>
            <person name="Zhang F."/>
            <person name="Xu H."/>
            <person name="Li N."/>
            <person name="Zhao C."/>
            <person name="Li S."/>
            <person name="Dong L."/>
            <person name="Huang Y."/>
            <person name="Li L."/>
            <person name="Xi Y."/>
            <person name="Qi Q."/>
            <person name="Li W."/>
            <person name="Zhang B."/>
            <person name="Hu W."/>
            <person name="Zhang Y."/>
            <person name="Tian X."/>
            <person name="Jiao Y."/>
            <person name="Liang X."/>
            <person name="Jin J."/>
            <person name="Gao L."/>
            <person name="Zheng W."/>
            <person name="Hao B."/>
            <person name="Liu S."/>
            <person name="Wang W."/>
            <person name="Yuan L."/>
            <person name="Cao M."/>
            <person name="McDermott J."/>
            <person name="Samudrala R."/>
            <person name="Wang J."/>
            <person name="Wong G.K."/>
            <person name="Yang H."/>
        </authorList>
    </citation>
    <scope>NUCLEOTIDE SEQUENCE [LARGE SCALE GENOMIC DNA]</scope>
    <source>
        <strain evidence="3">cv. 93-11</strain>
    </source>
</reference>
<dbReference type="Proteomes" id="UP000007015">
    <property type="component" value="Chromosome 12"/>
</dbReference>
<proteinExistence type="predicted"/>
<dbReference type="EMBL" id="CM000137">
    <property type="protein sequence ID" value="EAY83422.1"/>
    <property type="molecule type" value="Genomic_DNA"/>
</dbReference>
<dbReference type="Gramene" id="BGIOSGA037543-TA">
    <property type="protein sequence ID" value="BGIOSGA037543-PA"/>
    <property type="gene ID" value="BGIOSGA037543"/>
</dbReference>
<evidence type="ECO:0000256" key="1">
    <source>
        <dbReference type="SAM" id="MobiDB-lite"/>
    </source>
</evidence>
<organism evidence="2 3">
    <name type="scientific">Oryza sativa subsp. indica</name>
    <name type="common">Rice</name>
    <dbReference type="NCBI Taxonomy" id="39946"/>
    <lineage>
        <taxon>Eukaryota</taxon>
        <taxon>Viridiplantae</taxon>
        <taxon>Streptophyta</taxon>
        <taxon>Embryophyta</taxon>
        <taxon>Tracheophyta</taxon>
        <taxon>Spermatophyta</taxon>
        <taxon>Magnoliopsida</taxon>
        <taxon>Liliopsida</taxon>
        <taxon>Poales</taxon>
        <taxon>Poaceae</taxon>
        <taxon>BOP clade</taxon>
        <taxon>Oryzoideae</taxon>
        <taxon>Oryzeae</taxon>
        <taxon>Oryzinae</taxon>
        <taxon>Oryza</taxon>
        <taxon>Oryza sativa</taxon>
    </lineage>
</organism>
<gene>
    <name evidence="2" type="ORF">OsI_38636</name>
</gene>
<name>A2ZLD8_ORYSI</name>
<evidence type="ECO:0000313" key="2">
    <source>
        <dbReference type="EMBL" id="EAY83422.1"/>
    </source>
</evidence>
<sequence length="163" mass="16711">MAELEAWLRRRIRPAAELEAWPRGQWIWPPAARSATVNPAVQLGARAVARSWATDPADRGARGVARATDPAGGGSERGRARGAAACATDLASGGSECNDGSSRTARGTGGDSGHGRWLGLWATVALGTGCKSNRRQRLEARAAASGVSGAVTMTVGTTTVDGC</sequence>
<feature type="region of interest" description="Disordered" evidence="1">
    <location>
        <begin position="54"/>
        <end position="113"/>
    </location>
</feature>